<proteinExistence type="predicted"/>
<reference evidence="2" key="1">
    <citation type="journal article" date="2017" name="Gigascience">
        <title>The genome draft of coconut (Cocos nucifera).</title>
        <authorList>
            <person name="Xiao Y."/>
            <person name="Xu P."/>
            <person name="Fan H."/>
            <person name="Baudouin L."/>
            <person name="Xia W."/>
            <person name="Bocs S."/>
            <person name="Xu J."/>
            <person name="Li Q."/>
            <person name="Guo A."/>
            <person name="Zhou L."/>
            <person name="Li J."/>
            <person name="Wu Y."/>
            <person name="Ma Z."/>
            <person name="Armero A."/>
            <person name="Issali A.E."/>
            <person name="Liu N."/>
            <person name="Peng M."/>
            <person name="Yang Y."/>
        </authorList>
    </citation>
    <scope>NUCLEOTIDE SEQUENCE</scope>
    <source>
        <tissue evidence="2">Spear leaf of Hainan Tall coconut</tissue>
    </source>
</reference>
<dbReference type="Proteomes" id="UP000797356">
    <property type="component" value="Chromosome 5"/>
</dbReference>
<gene>
    <name evidence="2" type="ORF">COCNU_05G009960</name>
</gene>
<organism evidence="2 3">
    <name type="scientific">Cocos nucifera</name>
    <name type="common">Coconut palm</name>
    <dbReference type="NCBI Taxonomy" id="13894"/>
    <lineage>
        <taxon>Eukaryota</taxon>
        <taxon>Viridiplantae</taxon>
        <taxon>Streptophyta</taxon>
        <taxon>Embryophyta</taxon>
        <taxon>Tracheophyta</taxon>
        <taxon>Spermatophyta</taxon>
        <taxon>Magnoliopsida</taxon>
        <taxon>Liliopsida</taxon>
        <taxon>Arecaceae</taxon>
        <taxon>Arecoideae</taxon>
        <taxon>Cocoseae</taxon>
        <taxon>Attaleinae</taxon>
        <taxon>Cocos</taxon>
    </lineage>
</organism>
<dbReference type="OrthoDB" id="1738567at2759"/>
<protein>
    <submittedName>
        <fullName evidence="2">Uncharacterized protein</fullName>
    </submittedName>
</protein>
<sequence>MNHEHCHHPSFPSPSLAPFPQLAMASTTTPLPAYEEPMPAGPQRGSGSIGPFFAVMSVILVLTVLSCIFGRTCAARAAEPDASYDCMRWRQQRWGRCMSHRNVVREAKAAVAAESNGTKVEGESPMILPMP</sequence>
<comment type="caution">
    <text evidence="2">The sequence shown here is derived from an EMBL/GenBank/DDBJ whole genome shotgun (WGS) entry which is preliminary data.</text>
</comment>
<name>A0A8K0I949_COCNU</name>
<evidence type="ECO:0000313" key="3">
    <source>
        <dbReference type="Proteomes" id="UP000797356"/>
    </source>
</evidence>
<accession>A0A8K0I949</accession>
<keyword evidence="1" id="KW-0812">Transmembrane</keyword>
<dbReference type="EMBL" id="CM017876">
    <property type="protein sequence ID" value="KAG1342767.1"/>
    <property type="molecule type" value="Genomic_DNA"/>
</dbReference>
<reference evidence="2" key="2">
    <citation type="submission" date="2019-07" db="EMBL/GenBank/DDBJ databases">
        <authorList>
            <person name="Yang Y."/>
            <person name="Bocs S."/>
            <person name="Baudouin L."/>
        </authorList>
    </citation>
    <scope>NUCLEOTIDE SEQUENCE</scope>
    <source>
        <tissue evidence="2">Spear leaf of Hainan Tall coconut</tissue>
    </source>
</reference>
<dbReference type="AlphaFoldDB" id="A0A8K0I949"/>
<dbReference type="PANTHER" id="PTHR33429:SF23">
    <property type="entry name" value="OS02G0709350 PROTEIN"/>
    <property type="match status" value="1"/>
</dbReference>
<keyword evidence="1" id="KW-1133">Transmembrane helix</keyword>
<evidence type="ECO:0000313" key="2">
    <source>
        <dbReference type="EMBL" id="KAG1342767.1"/>
    </source>
</evidence>
<dbReference type="PANTHER" id="PTHR33429">
    <property type="entry name" value="OS02G0708000 PROTEIN-RELATED"/>
    <property type="match status" value="1"/>
</dbReference>
<feature type="transmembrane region" description="Helical" evidence="1">
    <location>
        <begin position="49"/>
        <end position="69"/>
    </location>
</feature>
<keyword evidence="3" id="KW-1185">Reference proteome</keyword>
<evidence type="ECO:0000256" key="1">
    <source>
        <dbReference type="SAM" id="Phobius"/>
    </source>
</evidence>
<keyword evidence="1" id="KW-0472">Membrane</keyword>